<dbReference type="InterPro" id="IPR001584">
    <property type="entry name" value="Integrase_cat-core"/>
</dbReference>
<dbReference type="CDD" id="cd09272">
    <property type="entry name" value="RNase_HI_RT_Ty1"/>
    <property type="match status" value="1"/>
</dbReference>
<evidence type="ECO:0000256" key="2">
    <source>
        <dbReference type="SAM" id="MobiDB-lite"/>
    </source>
</evidence>
<accession>A0AAP0B0S9</accession>
<gene>
    <name evidence="4" type="ORF">KSP39_PZI020888</name>
</gene>
<dbReference type="Pfam" id="PF25597">
    <property type="entry name" value="SH3_retrovirus"/>
    <property type="match status" value="1"/>
</dbReference>
<reference evidence="4 5" key="1">
    <citation type="journal article" date="2022" name="Nat. Plants">
        <title>Genomes of leafy and leafless Platanthera orchids illuminate the evolution of mycoheterotrophy.</title>
        <authorList>
            <person name="Li M.H."/>
            <person name="Liu K.W."/>
            <person name="Li Z."/>
            <person name="Lu H.C."/>
            <person name="Ye Q.L."/>
            <person name="Zhang D."/>
            <person name="Wang J.Y."/>
            <person name="Li Y.F."/>
            <person name="Zhong Z.M."/>
            <person name="Liu X."/>
            <person name="Yu X."/>
            <person name="Liu D.K."/>
            <person name="Tu X.D."/>
            <person name="Liu B."/>
            <person name="Hao Y."/>
            <person name="Liao X.Y."/>
            <person name="Jiang Y.T."/>
            <person name="Sun W.H."/>
            <person name="Chen J."/>
            <person name="Chen Y.Q."/>
            <person name="Ai Y."/>
            <person name="Zhai J.W."/>
            <person name="Wu S.S."/>
            <person name="Zhou Z."/>
            <person name="Hsiao Y.Y."/>
            <person name="Wu W.L."/>
            <person name="Chen Y.Y."/>
            <person name="Lin Y.F."/>
            <person name="Hsu J.L."/>
            <person name="Li C.Y."/>
            <person name="Wang Z.W."/>
            <person name="Zhao X."/>
            <person name="Zhong W.Y."/>
            <person name="Ma X.K."/>
            <person name="Ma L."/>
            <person name="Huang J."/>
            <person name="Chen G.Z."/>
            <person name="Huang M.Z."/>
            <person name="Huang L."/>
            <person name="Peng D.H."/>
            <person name="Luo Y.B."/>
            <person name="Zou S.Q."/>
            <person name="Chen S.P."/>
            <person name="Lan S."/>
            <person name="Tsai W.C."/>
            <person name="Van de Peer Y."/>
            <person name="Liu Z.J."/>
        </authorList>
    </citation>
    <scope>NUCLEOTIDE SEQUENCE [LARGE SCALE GENOMIC DNA]</scope>
    <source>
        <strain evidence="4">Lor287</strain>
    </source>
</reference>
<keyword evidence="5" id="KW-1185">Reference proteome</keyword>
<evidence type="ECO:0000256" key="1">
    <source>
        <dbReference type="ARBA" id="ARBA00022750"/>
    </source>
</evidence>
<dbReference type="Pfam" id="PF07727">
    <property type="entry name" value="RVT_2"/>
    <property type="match status" value="1"/>
</dbReference>
<dbReference type="Pfam" id="PF22936">
    <property type="entry name" value="Pol_BBD"/>
    <property type="match status" value="1"/>
</dbReference>
<feature type="domain" description="Integrase catalytic" evidence="3">
    <location>
        <begin position="513"/>
        <end position="687"/>
    </location>
</feature>
<dbReference type="InterPro" id="IPR054722">
    <property type="entry name" value="PolX-like_BBD"/>
</dbReference>
<keyword evidence="1" id="KW-0645">Protease</keyword>
<evidence type="ECO:0000313" key="4">
    <source>
        <dbReference type="EMBL" id="KAK8921731.1"/>
    </source>
</evidence>
<comment type="caution">
    <text evidence="4">The sequence shown here is derived from an EMBL/GenBank/DDBJ whole genome shotgun (WGS) entry which is preliminary data.</text>
</comment>
<organism evidence="4 5">
    <name type="scientific">Platanthera zijinensis</name>
    <dbReference type="NCBI Taxonomy" id="2320716"/>
    <lineage>
        <taxon>Eukaryota</taxon>
        <taxon>Viridiplantae</taxon>
        <taxon>Streptophyta</taxon>
        <taxon>Embryophyta</taxon>
        <taxon>Tracheophyta</taxon>
        <taxon>Spermatophyta</taxon>
        <taxon>Magnoliopsida</taxon>
        <taxon>Liliopsida</taxon>
        <taxon>Asparagales</taxon>
        <taxon>Orchidaceae</taxon>
        <taxon>Orchidoideae</taxon>
        <taxon>Orchideae</taxon>
        <taxon>Orchidinae</taxon>
        <taxon>Platanthera</taxon>
    </lineage>
</organism>
<evidence type="ECO:0000259" key="3">
    <source>
        <dbReference type="PROSITE" id="PS50994"/>
    </source>
</evidence>
<protein>
    <recommendedName>
        <fullName evidence="3">Integrase catalytic domain-containing protein</fullName>
    </recommendedName>
</protein>
<dbReference type="InterPro" id="IPR036397">
    <property type="entry name" value="RNaseH_sf"/>
</dbReference>
<dbReference type="Gene3D" id="3.30.420.10">
    <property type="entry name" value="Ribonuclease H-like superfamily/Ribonuclease H"/>
    <property type="match status" value="1"/>
</dbReference>
<feature type="compositionally biased region" description="Polar residues" evidence="2">
    <location>
        <begin position="787"/>
        <end position="820"/>
    </location>
</feature>
<feature type="region of interest" description="Disordered" evidence="2">
    <location>
        <begin position="787"/>
        <end position="828"/>
    </location>
</feature>
<dbReference type="EMBL" id="JBBWWQ010000018">
    <property type="protein sequence ID" value="KAK8921731.1"/>
    <property type="molecule type" value="Genomic_DNA"/>
</dbReference>
<evidence type="ECO:0000313" key="5">
    <source>
        <dbReference type="Proteomes" id="UP001418222"/>
    </source>
</evidence>
<dbReference type="Proteomes" id="UP001418222">
    <property type="component" value="Unassembled WGS sequence"/>
</dbReference>
<dbReference type="InterPro" id="IPR057670">
    <property type="entry name" value="SH3_retrovirus"/>
</dbReference>
<dbReference type="GO" id="GO:0004190">
    <property type="term" value="F:aspartic-type endopeptidase activity"/>
    <property type="evidence" value="ECO:0007669"/>
    <property type="project" value="UniProtKB-KW"/>
</dbReference>
<dbReference type="PANTHER" id="PTHR11439:SF498">
    <property type="entry name" value="DNAK FAMILY PROTEIN"/>
    <property type="match status" value="1"/>
</dbReference>
<dbReference type="InterPro" id="IPR012337">
    <property type="entry name" value="RNaseH-like_sf"/>
</dbReference>
<dbReference type="PANTHER" id="PTHR11439">
    <property type="entry name" value="GAG-POL-RELATED RETROTRANSPOSON"/>
    <property type="match status" value="1"/>
</dbReference>
<proteinExistence type="predicted"/>
<dbReference type="Pfam" id="PF03732">
    <property type="entry name" value="Retrotrans_gag"/>
    <property type="match status" value="1"/>
</dbReference>
<dbReference type="SUPFAM" id="SSF53098">
    <property type="entry name" value="Ribonuclease H-like"/>
    <property type="match status" value="1"/>
</dbReference>
<dbReference type="InterPro" id="IPR025724">
    <property type="entry name" value="GAG-pre-integrase_dom"/>
</dbReference>
<keyword evidence="1" id="KW-0064">Aspartyl protease</keyword>
<dbReference type="GO" id="GO:0015074">
    <property type="term" value="P:DNA integration"/>
    <property type="evidence" value="ECO:0007669"/>
    <property type="project" value="InterPro"/>
</dbReference>
<dbReference type="InterPro" id="IPR043502">
    <property type="entry name" value="DNA/RNA_pol_sf"/>
</dbReference>
<feature type="region of interest" description="Disordered" evidence="2">
    <location>
        <begin position="216"/>
        <end position="235"/>
    </location>
</feature>
<dbReference type="GO" id="GO:0003676">
    <property type="term" value="F:nucleic acid binding"/>
    <property type="evidence" value="ECO:0007669"/>
    <property type="project" value="InterPro"/>
</dbReference>
<dbReference type="Pfam" id="PF00665">
    <property type="entry name" value="rve"/>
    <property type="match status" value="1"/>
</dbReference>
<sequence length="1395" mass="157382">MKVALLSKNKVCFTDGSITPPSHTDTLYSPWERCNTMVLSWIHKSISDTILQSVLWIDNAFEVWSDLKDRFSQGDIFPISDLQEDIFRLRQGDSTVSEYFTKLKGLWDELEMFNPVPTCTCSIPCSCGVVQKIRKYRDQDYLIRFLKGLTEQYATVRSQIMLLDPLPTVNKAFSLVTQQERQFHSIIPSSTDVQTFNTTGVLPTHPSANWAQKNFNKGKGRGNKNQISNAGKGNSTNRLCTHCGKTNHTIDSCFYLHGFPPGYKTKTDKSINTITSGQNLPSTVTSQPSTDFNKSFTREQYEGILTLLHQQLPSSSTPNSSLAHAAILNTDSMTQGRFGSHWLIDTGATDHITYNLKNFTSYHNITPIPITMPNGTHTLANISGTVHLSSSLILFDVLYVPSFTVNLISVTKLTSNLNCFLVFHNNSCSITQMPTNRMIGIAKQQAGLFILAPLQIPSTTCQAQANMQHVSPVIWHNRFGHLSHSTFKTLSEQFPCISSSYISPCDVCHYARQKRLPYISSTSSSNKIFDLLHVDIWGSYSTSSVHDHKYFLTMVDDFSRFTWLILMKSKGEARQHLKNFIHFIDTQFSTKLKTIRTDNGLEFSMNDFYQSKGILHQTTCVETPQQNGIVERKHQHIMNVARALFFQAKIPSQLWCYAVTHSTHIINRLPSPLLKQKTPYELLYKTPPSFVNLKVFGCLAYASTLMVQRTKFSSRARKTIFLGYKGGTKGYLLYDLHSKEIFLSRNVTFYEDVFPLHSSNQDSIKHSSSSIPQPCFLSNEPVLPLITNSEPPNTATTSDHNNTSEPPDTTFSSSPISNSLPVRHSSRTHHKPHYLQDYHCSLSTKSHNSHIEQTTPTYSLSSVLTYDHCSPHYRNFCLNISSFSDPNTYAQASKHECWNKAMKKELLALEYNNTWDIVTLPPGKKPVGCKWVYKTKLKADGSLERHKARLVAKGFNQMEGVDYFDTYSPVAKITTIRVLLTIAAAKGWFLEQLDVNNAFLHGDLHEEVYMSLPPGSSSTLSNPVCKLKKSIYGLKQASKQWYSKLSTALYSLGYKQSTSDHSLFIKTEGSAFTTILVYVDDIVLAGNCTSEFLSVKKYLHKQFQIKDLGPLRFFLGLEISRSKDGIIINQRKYALELLSDCGFLASKPASTPMDPSLKLRADQGSPFPDPSSFRRLIGRLLYLTTTHPDICFAVQQLSQFVSKPMDTHYIAATRILRYIKQAPGTGLFFPSNSDLKTCGFADSDWACCLDSRRSITGYCLFIGPSLVSWKVKKQPTVSRSSCEAEYRALASLTCEIQWLHYLLTDLKVFSSTPTNVYCDSKSAIYLAHNPSFHERTKHIDLDCHVIREKIEKGLIHLLPVPSSAQLADFFTKALHPSYFKPFLSKFGLQNIYSPT</sequence>
<keyword evidence="1" id="KW-0378">Hydrolase</keyword>
<dbReference type="PROSITE" id="PS50994">
    <property type="entry name" value="INTEGRASE"/>
    <property type="match status" value="1"/>
</dbReference>
<dbReference type="InterPro" id="IPR005162">
    <property type="entry name" value="Retrotrans_gag_dom"/>
</dbReference>
<feature type="compositionally biased region" description="Polar residues" evidence="2">
    <location>
        <begin position="226"/>
        <end position="235"/>
    </location>
</feature>
<name>A0AAP0B0S9_9ASPA</name>
<dbReference type="SUPFAM" id="SSF56672">
    <property type="entry name" value="DNA/RNA polymerases"/>
    <property type="match status" value="1"/>
</dbReference>
<dbReference type="Pfam" id="PF13976">
    <property type="entry name" value="gag_pre-integrs"/>
    <property type="match status" value="1"/>
</dbReference>
<dbReference type="InterPro" id="IPR013103">
    <property type="entry name" value="RVT_2"/>
</dbReference>